<protein>
    <submittedName>
        <fullName evidence="2">Uncharacterized protein</fullName>
    </submittedName>
</protein>
<evidence type="ECO:0000313" key="2">
    <source>
        <dbReference type="EMBL" id="GAQ83332.1"/>
    </source>
</evidence>
<dbReference type="Proteomes" id="UP000054558">
    <property type="component" value="Unassembled WGS sequence"/>
</dbReference>
<reference evidence="2 3" key="1">
    <citation type="journal article" date="2014" name="Nat. Commun.">
        <title>Klebsormidium flaccidum genome reveals primary factors for plant terrestrial adaptation.</title>
        <authorList>
            <person name="Hori K."/>
            <person name="Maruyama F."/>
            <person name="Fujisawa T."/>
            <person name="Togashi T."/>
            <person name="Yamamoto N."/>
            <person name="Seo M."/>
            <person name="Sato S."/>
            <person name="Yamada T."/>
            <person name="Mori H."/>
            <person name="Tajima N."/>
            <person name="Moriyama T."/>
            <person name="Ikeuchi M."/>
            <person name="Watanabe M."/>
            <person name="Wada H."/>
            <person name="Kobayashi K."/>
            <person name="Saito M."/>
            <person name="Masuda T."/>
            <person name="Sasaki-Sekimoto Y."/>
            <person name="Mashiguchi K."/>
            <person name="Awai K."/>
            <person name="Shimojima M."/>
            <person name="Masuda S."/>
            <person name="Iwai M."/>
            <person name="Nobusawa T."/>
            <person name="Narise T."/>
            <person name="Kondo S."/>
            <person name="Saito H."/>
            <person name="Sato R."/>
            <person name="Murakawa M."/>
            <person name="Ihara Y."/>
            <person name="Oshima-Yamada Y."/>
            <person name="Ohtaka K."/>
            <person name="Satoh M."/>
            <person name="Sonobe K."/>
            <person name="Ishii M."/>
            <person name="Ohtani R."/>
            <person name="Kanamori-Sato M."/>
            <person name="Honoki R."/>
            <person name="Miyazaki D."/>
            <person name="Mochizuki H."/>
            <person name="Umetsu J."/>
            <person name="Higashi K."/>
            <person name="Shibata D."/>
            <person name="Kamiya Y."/>
            <person name="Sato N."/>
            <person name="Nakamura Y."/>
            <person name="Tabata S."/>
            <person name="Ida S."/>
            <person name="Kurokawa K."/>
            <person name="Ohta H."/>
        </authorList>
    </citation>
    <scope>NUCLEOTIDE SEQUENCE [LARGE SCALE GENOMIC DNA]</scope>
    <source>
        <strain evidence="2 3">NIES-2285</strain>
    </source>
</reference>
<gene>
    <name evidence="2" type="ORF">KFL_001440200</name>
</gene>
<feature type="region of interest" description="Disordered" evidence="1">
    <location>
        <begin position="52"/>
        <end position="119"/>
    </location>
</feature>
<name>A0A1Y1I030_KLENI</name>
<feature type="region of interest" description="Disordered" evidence="1">
    <location>
        <begin position="1"/>
        <end position="35"/>
    </location>
</feature>
<feature type="compositionally biased region" description="Polar residues" evidence="1">
    <location>
        <begin position="22"/>
        <end position="32"/>
    </location>
</feature>
<organism evidence="2 3">
    <name type="scientific">Klebsormidium nitens</name>
    <name type="common">Green alga</name>
    <name type="synonym">Ulothrix nitens</name>
    <dbReference type="NCBI Taxonomy" id="105231"/>
    <lineage>
        <taxon>Eukaryota</taxon>
        <taxon>Viridiplantae</taxon>
        <taxon>Streptophyta</taxon>
        <taxon>Klebsormidiophyceae</taxon>
        <taxon>Klebsormidiales</taxon>
        <taxon>Klebsormidiaceae</taxon>
        <taxon>Klebsormidium</taxon>
    </lineage>
</organism>
<sequence>MEKDWEEEQEPAADTGRCNGDISESPSASDVDSGSAVYALVAESERLWRLARRPPTRSHFQGFRNQSEETQTGRVEGKLGSEAGLQEQLSADGLRTLDSGEDVAANEKEGPGVKRRESVERMKQDGGCHIQVPETFIEDPQLFDRVISKLSTLSFRNGCDQLPLRTPLEERMALSDAKDAWNGVLQNVGHMVALGCPSAFKALFQELTDTWPALGVSTSWTAVMPEAAIDMYQQGDFMFEYEYSKDGVEFVADTVYDVVKRCCELCELMPCHEGLRLIKLGQLRQDDYLLRQFGPELAVLITDIQPRITRDMCGAHNFDSSEALRDNIAKLRQCIAQGRLHELVQELRGERLADDSFELRHWD</sequence>
<keyword evidence="3" id="KW-1185">Reference proteome</keyword>
<proteinExistence type="predicted"/>
<evidence type="ECO:0000256" key="1">
    <source>
        <dbReference type="SAM" id="MobiDB-lite"/>
    </source>
</evidence>
<feature type="compositionally biased region" description="Polar residues" evidence="1">
    <location>
        <begin position="63"/>
        <end position="73"/>
    </location>
</feature>
<feature type="compositionally biased region" description="Acidic residues" evidence="1">
    <location>
        <begin position="1"/>
        <end position="11"/>
    </location>
</feature>
<dbReference type="EMBL" id="DF237093">
    <property type="protein sequence ID" value="GAQ83332.1"/>
    <property type="molecule type" value="Genomic_DNA"/>
</dbReference>
<evidence type="ECO:0000313" key="3">
    <source>
        <dbReference type="Proteomes" id="UP000054558"/>
    </source>
</evidence>
<accession>A0A1Y1I030</accession>
<feature type="compositionally biased region" description="Basic and acidic residues" evidence="1">
    <location>
        <begin position="105"/>
        <end position="119"/>
    </location>
</feature>
<dbReference type="AlphaFoldDB" id="A0A1Y1I030"/>